<accession>F8NXP6</accession>
<dbReference type="Pfam" id="PF20236">
    <property type="entry name" value="DUF6593"/>
    <property type="match status" value="1"/>
</dbReference>
<dbReference type="OrthoDB" id="3256331at2759"/>
<gene>
    <name evidence="3" type="ORF">SERLADRAFT_468424</name>
</gene>
<feature type="domain" description="DUF6593" evidence="2">
    <location>
        <begin position="12"/>
        <end position="174"/>
    </location>
</feature>
<organism>
    <name type="scientific">Serpula lacrymans var. lacrymans (strain S7.9)</name>
    <name type="common">Dry rot fungus</name>
    <dbReference type="NCBI Taxonomy" id="578457"/>
    <lineage>
        <taxon>Eukaryota</taxon>
        <taxon>Fungi</taxon>
        <taxon>Dikarya</taxon>
        <taxon>Basidiomycota</taxon>
        <taxon>Agaricomycotina</taxon>
        <taxon>Agaricomycetes</taxon>
        <taxon>Agaricomycetidae</taxon>
        <taxon>Boletales</taxon>
        <taxon>Coniophorineae</taxon>
        <taxon>Serpulaceae</taxon>
        <taxon>Serpula</taxon>
    </lineage>
</organism>
<dbReference type="AlphaFoldDB" id="F8NXP6"/>
<protein>
    <recommendedName>
        <fullName evidence="2">DUF6593 domain-containing protein</fullName>
    </recommendedName>
</protein>
<dbReference type="GeneID" id="18819410"/>
<dbReference type="HOGENOM" id="CLU_084280_0_1_1"/>
<evidence type="ECO:0000256" key="1">
    <source>
        <dbReference type="SAM" id="MobiDB-lite"/>
    </source>
</evidence>
<dbReference type="EMBL" id="GL945434">
    <property type="protein sequence ID" value="EGO24718.1"/>
    <property type="molecule type" value="Genomic_DNA"/>
</dbReference>
<evidence type="ECO:0000313" key="3">
    <source>
        <dbReference type="EMBL" id="EGO24718.1"/>
    </source>
</evidence>
<dbReference type="InterPro" id="IPR046528">
    <property type="entry name" value="DUF6593"/>
</dbReference>
<feature type="compositionally biased region" description="Polar residues" evidence="1">
    <location>
        <begin position="191"/>
        <end position="202"/>
    </location>
</feature>
<dbReference type="KEGG" id="sla:SERLADRAFT_468424"/>
<reference evidence="3" key="1">
    <citation type="submission" date="2011-04" db="EMBL/GenBank/DDBJ databases">
        <title>Evolution of plant cell wall degrading machinery underlies the functional diversity of forest fungi.</title>
        <authorList>
            <consortium name="US DOE Joint Genome Institute (JGI-PGF)"/>
            <person name="Eastwood D.C."/>
            <person name="Floudas D."/>
            <person name="Binder M."/>
            <person name="Majcherczyk A."/>
            <person name="Schneider P."/>
            <person name="Aerts A."/>
            <person name="Asiegbu F.O."/>
            <person name="Baker S.E."/>
            <person name="Barry K."/>
            <person name="Bendiksby M."/>
            <person name="Blumentritt M."/>
            <person name="Coutinho P.M."/>
            <person name="Cullen D."/>
            <person name="Cullen D."/>
            <person name="Gathman A."/>
            <person name="Goodell B."/>
            <person name="Henrissat B."/>
            <person name="Ihrmark K."/>
            <person name="Kauserud H."/>
            <person name="Kohler A."/>
            <person name="LaButti K."/>
            <person name="Lapidus A."/>
            <person name="Lavin J.L."/>
            <person name="Lee Y.-H."/>
            <person name="Lindquist E."/>
            <person name="Lilly W."/>
            <person name="Lucas S."/>
            <person name="Morin E."/>
            <person name="Murat C."/>
            <person name="Oguiza J.A."/>
            <person name="Park J."/>
            <person name="Pisabarro A.G."/>
            <person name="Riley R."/>
            <person name="Rosling A."/>
            <person name="Salamov A."/>
            <person name="Schmidt O."/>
            <person name="Schmutz J."/>
            <person name="Skrede I."/>
            <person name="Stenlid J."/>
            <person name="Wiebenga A."/>
            <person name="Xie X."/>
            <person name="Kues U."/>
            <person name="Hibbett D.S."/>
            <person name="Hoffmeister D."/>
            <person name="Hogberg N."/>
            <person name="Martin F."/>
            <person name="Grigoriev I.V."/>
            <person name="Watkinson S.C."/>
        </authorList>
    </citation>
    <scope>NUCLEOTIDE SEQUENCE</scope>
    <source>
        <strain evidence="3">S7.9</strain>
    </source>
</reference>
<name>F8NXP6_SERL9</name>
<proteinExistence type="predicted"/>
<feature type="region of interest" description="Disordered" evidence="1">
    <location>
        <begin position="177"/>
        <end position="202"/>
    </location>
</feature>
<sequence length="202" mass="22589">MSGSTTFVLEPDNPCNTVIRDQETGERVYTVYTEHTKKDTITYVRNGDGDQIASSKWRDVTSDIIKLGNTEEFPSSAWLKKSIIPFSDSVSWKDSRGKQMKWKGNSPGLALQLFTEGDNKQPVARFIKSRRSRGKDLNSPAQEVQPATLVLDSRAMEICDLVVISFLFLEKSRRARDNSTQHRADSMTYAPGSSYTINNGGA</sequence>
<dbReference type="RefSeq" id="XP_007318737.1">
    <property type="nucleotide sequence ID" value="XM_007318675.1"/>
</dbReference>
<dbReference type="Proteomes" id="UP000008064">
    <property type="component" value="Unassembled WGS sequence"/>
</dbReference>
<evidence type="ECO:0000259" key="2">
    <source>
        <dbReference type="Pfam" id="PF20236"/>
    </source>
</evidence>